<keyword evidence="3" id="KW-0805">Transcription regulation</keyword>
<dbReference type="PIRSF" id="PIRSF036625">
    <property type="entry name" value="GAF_ANTAR"/>
    <property type="match status" value="1"/>
</dbReference>
<dbReference type="SMART" id="SM01012">
    <property type="entry name" value="ANTAR"/>
    <property type="match status" value="1"/>
</dbReference>
<evidence type="ECO:0000313" key="7">
    <source>
        <dbReference type="Proteomes" id="UP001500363"/>
    </source>
</evidence>
<protein>
    <submittedName>
        <fullName evidence="6">GAF and ANTAR domain-containing protein</fullName>
    </submittedName>
</protein>
<dbReference type="Pfam" id="PF03861">
    <property type="entry name" value="ANTAR"/>
    <property type="match status" value="1"/>
</dbReference>
<keyword evidence="4" id="KW-0804">Transcription</keyword>
<dbReference type="Gene3D" id="3.30.450.40">
    <property type="match status" value="1"/>
</dbReference>
<dbReference type="SMART" id="SM00065">
    <property type="entry name" value="GAF"/>
    <property type="match status" value="1"/>
</dbReference>
<keyword evidence="1" id="KW-0808">Transferase</keyword>
<dbReference type="Pfam" id="PF01590">
    <property type="entry name" value="GAF"/>
    <property type="match status" value="1"/>
</dbReference>
<dbReference type="InterPro" id="IPR036388">
    <property type="entry name" value="WH-like_DNA-bd_sf"/>
</dbReference>
<dbReference type="SUPFAM" id="SSF55781">
    <property type="entry name" value="GAF domain-like"/>
    <property type="match status" value="1"/>
</dbReference>
<accession>A0ABN2AM98</accession>
<gene>
    <name evidence="6" type="ORF">GCM10009741_21660</name>
</gene>
<evidence type="ECO:0000256" key="4">
    <source>
        <dbReference type="ARBA" id="ARBA00023163"/>
    </source>
</evidence>
<keyword evidence="7" id="KW-1185">Reference proteome</keyword>
<sequence>MTASTASQALVDAAAAVVSRTDVADTLSRLLADCAKFTAADAIGVLVHDDHGGLEILSATSHRAAELELYQLQHDTGPCVDAARDGEPLVADSDADLTGRWGEVGEAIVAAGFHAVHAVPLRWHGRLVGALGAFHTDAGTLDDEARQLTQAFADLATLAIVQTPDLTDHQLQERVRDALAGRTVIEQAKGVLAHTGNLEMDAAYQHLVRHAADHNTTLTDAATTIIQQARQRP</sequence>
<feature type="domain" description="ANTAR" evidence="5">
    <location>
        <begin position="165"/>
        <end position="226"/>
    </location>
</feature>
<dbReference type="PROSITE" id="PS50921">
    <property type="entry name" value="ANTAR"/>
    <property type="match status" value="1"/>
</dbReference>
<dbReference type="InterPro" id="IPR011006">
    <property type="entry name" value="CheY-like_superfamily"/>
</dbReference>
<evidence type="ECO:0000313" key="6">
    <source>
        <dbReference type="EMBL" id="GAA1520599.1"/>
    </source>
</evidence>
<dbReference type="Gene3D" id="1.10.10.10">
    <property type="entry name" value="Winged helix-like DNA-binding domain superfamily/Winged helix DNA-binding domain"/>
    <property type="match status" value="1"/>
</dbReference>
<dbReference type="InterPro" id="IPR005561">
    <property type="entry name" value="ANTAR"/>
</dbReference>
<dbReference type="InterPro" id="IPR003018">
    <property type="entry name" value="GAF"/>
</dbReference>
<proteinExistence type="predicted"/>
<name>A0ABN2AM98_9ACTN</name>
<evidence type="ECO:0000256" key="1">
    <source>
        <dbReference type="ARBA" id="ARBA00022679"/>
    </source>
</evidence>
<reference evidence="6 7" key="1">
    <citation type="journal article" date="2019" name="Int. J. Syst. Evol. Microbiol.">
        <title>The Global Catalogue of Microorganisms (GCM) 10K type strain sequencing project: providing services to taxonomists for standard genome sequencing and annotation.</title>
        <authorList>
            <consortium name="The Broad Institute Genomics Platform"/>
            <consortium name="The Broad Institute Genome Sequencing Center for Infectious Disease"/>
            <person name="Wu L."/>
            <person name="Ma J."/>
        </authorList>
    </citation>
    <scope>NUCLEOTIDE SEQUENCE [LARGE SCALE GENOMIC DNA]</scope>
    <source>
        <strain evidence="6 7">JCM 14303</strain>
    </source>
</reference>
<keyword evidence="2" id="KW-0418">Kinase</keyword>
<dbReference type="SUPFAM" id="SSF52172">
    <property type="entry name" value="CheY-like"/>
    <property type="match status" value="1"/>
</dbReference>
<dbReference type="InterPro" id="IPR029016">
    <property type="entry name" value="GAF-like_dom_sf"/>
</dbReference>
<evidence type="ECO:0000259" key="5">
    <source>
        <dbReference type="PROSITE" id="PS50921"/>
    </source>
</evidence>
<comment type="caution">
    <text evidence="6">The sequence shown here is derived from an EMBL/GenBank/DDBJ whole genome shotgun (WGS) entry which is preliminary data.</text>
</comment>
<dbReference type="RefSeq" id="WP_344172614.1">
    <property type="nucleotide sequence ID" value="NZ_BAAANC010000001.1"/>
</dbReference>
<evidence type="ECO:0000256" key="3">
    <source>
        <dbReference type="ARBA" id="ARBA00023015"/>
    </source>
</evidence>
<dbReference type="InterPro" id="IPR012074">
    <property type="entry name" value="GAF_ANTAR"/>
</dbReference>
<organism evidence="6 7">
    <name type="scientific">Kribbella lupini</name>
    <dbReference type="NCBI Taxonomy" id="291602"/>
    <lineage>
        <taxon>Bacteria</taxon>
        <taxon>Bacillati</taxon>
        <taxon>Actinomycetota</taxon>
        <taxon>Actinomycetes</taxon>
        <taxon>Propionibacteriales</taxon>
        <taxon>Kribbellaceae</taxon>
        <taxon>Kribbella</taxon>
    </lineage>
</organism>
<dbReference type="Proteomes" id="UP001500363">
    <property type="component" value="Unassembled WGS sequence"/>
</dbReference>
<dbReference type="EMBL" id="BAAANC010000001">
    <property type="protein sequence ID" value="GAA1520599.1"/>
    <property type="molecule type" value="Genomic_DNA"/>
</dbReference>
<evidence type="ECO:0000256" key="2">
    <source>
        <dbReference type="ARBA" id="ARBA00022777"/>
    </source>
</evidence>